<dbReference type="AlphaFoldDB" id="A0A2N3L3P0"/>
<organism evidence="2 3">
    <name type="scientific">Thalassospira lohafexi</name>
    <dbReference type="NCBI Taxonomy" id="744227"/>
    <lineage>
        <taxon>Bacteria</taxon>
        <taxon>Pseudomonadati</taxon>
        <taxon>Pseudomonadota</taxon>
        <taxon>Alphaproteobacteria</taxon>
        <taxon>Rhodospirillales</taxon>
        <taxon>Thalassospiraceae</taxon>
        <taxon>Thalassospira</taxon>
    </lineage>
</organism>
<comment type="caution">
    <text evidence="2">The sequence shown here is derived from an EMBL/GenBank/DDBJ whole genome shotgun (WGS) entry which is preliminary data.</text>
</comment>
<dbReference type="RefSeq" id="WP_101303456.1">
    <property type="nucleotide sequence ID" value="NZ_NXGX01000006.1"/>
</dbReference>
<feature type="transmembrane region" description="Helical" evidence="1">
    <location>
        <begin position="223"/>
        <end position="243"/>
    </location>
</feature>
<keyword evidence="1" id="KW-0472">Membrane</keyword>
<dbReference type="EMBL" id="NXGX01000006">
    <property type="protein sequence ID" value="PKR57300.1"/>
    <property type="molecule type" value="Genomic_DNA"/>
</dbReference>
<evidence type="ECO:0000256" key="1">
    <source>
        <dbReference type="SAM" id="Phobius"/>
    </source>
</evidence>
<keyword evidence="1" id="KW-0812">Transmembrane</keyword>
<feature type="transmembrane region" description="Helical" evidence="1">
    <location>
        <begin position="249"/>
        <end position="266"/>
    </location>
</feature>
<dbReference type="Proteomes" id="UP000233332">
    <property type="component" value="Unassembled WGS sequence"/>
</dbReference>
<feature type="transmembrane region" description="Helical" evidence="1">
    <location>
        <begin position="68"/>
        <end position="85"/>
    </location>
</feature>
<feature type="transmembrane region" description="Helical" evidence="1">
    <location>
        <begin position="369"/>
        <end position="397"/>
    </location>
</feature>
<keyword evidence="3" id="KW-1185">Reference proteome</keyword>
<evidence type="ECO:0000313" key="2">
    <source>
        <dbReference type="EMBL" id="PKR57300.1"/>
    </source>
</evidence>
<sequence length="410" mass="43711">MNAKTAPVSIREPAAQPHPFWSVAFRPLFLCAGILAIVAVVWWVAGFVHGVPTPILGTASFWHAHEMIFGFGGAAIGGFLLTAIANWTGRPAISGPMLMGLTFSWVLGRGVIGFGESLPAALVILGAIGYFVFLIALGLRELVAARNFKNLRVLAVIGVIALFDGLFIAACLDAVALDAVMLYQTAILTIILLISLIGGRVIPAFTRNWMTRDNIDALMPKMFNRFDMLCLASVAISIIAGIIDPAGMAFGSALLLAAILHTVRLIRWRGIHSWREPIVAMLHLGYFWVPVGLALLGASVIWPDAITSRDALHGLTGGAIACMIIAIAGRAALGHTGREVRAGVLLNAAFALIWVSTVFRIVAGQSDGHYITLLAIATLMWIGGWLAFLIGYGPVLIGPSQKKTRGIPVR</sequence>
<protein>
    <submittedName>
        <fullName evidence="2">Short-chain dehydrogenase</fullName>
    </submittedName>
</protein>
<reference evidence="2 3" key="1">
    <citation type="submission" date="2017-09" db="EMBL/GenBank/DDBJ databases">
        <title>Biodiversity and function of Thalassospira species in the particle-attached aromatic-hydrocarbon-degrading consortia from the surface seawater of the China South Sea.</title>
        <authorList>
            <person name="Dong C."/>
            <person name="Lai Q."/>
            <person name="Shao Z."/>
        </authorList>
    </citation>
    <scope>NUCLEOTIDE SEQUENCE [LARGE SCALE GENOMIC DNA]</scope>
    <source>
        <strain evidence="2 3">139Z-12</strain>
    </source>
</reference>
<accession>A0A2N3L3P0</accession>
<feature type="transmembrane region" description="Helical" evidence="1">
    <location>
        <begin position="28"/>
        <end position="48"/>
    </location>
</feature>
<name>A0A2N3L3P0_9PROT</name>
<dbReference type="Pfam" id="PF05940">
    <property type="entry name" value="NnrS"/>
    <property type="match status" value="1"/>
</dbReference>
<feature type="transmembrane region" description="Helical" evidence="1">
    <location>
        <begin position="92"/>
        <end position="112"/>
    </location>
</feature>
<proteinExistence type="predicted"/>
<feature type="transmembrane region" description="Helical" evidence="1">
    <location>
        <begin position="181"/>
        <end position="202"/>
    </location>
</feature>
<feature type="transmembrane region" description="Helical" evidence="1">
    <location>
        <begin position="345"/>
        <end position="363"/>
    </location>
</feature>
<dbReference type="InterPro" id="IPR010266">
    <property type="entry name" value="NnrS"/>
</dbReference>
<evidence type="ECO:0000313" key="3">
    <source>
        <dbReference type="Proteomes" id="UP000233332"/>
    </source>
</evidence>
<feature type="transmembrane region" description="Helical" evidence="1">
    <location>
        <begin position="278"/>
        <end position="302"/>
    </location>
</feature>
<keyword evidence="1" id="KW-1133">Transmembrane helix</keyword>
<feature type="transmembrane region" description="Helical" evidence="1">
    <location>
        <begin position="118"/>
        <end position="139"/>
    </location>
</feature>
<feature type="transmembrane region" description="Helical" evidence="1">
    <location>
        <begin position="151"/>
        <end position="175"/>
    </location>
</feature>
<feature type="transmembrane region" description="Helical" evidence="1">
    <location>
        <begin position="314"/>
        <end position="333"/>
    </location>
</feature>
<gene>
    <name evidence="2" type="ORF">COO92_15195</name>
</gene>